<feature type="compositionally biased region" description="Acidic residues" evidence="1">
    <location>
        <begin position="271"/>
        <end position="289"/>
    </location>
</feature>
<sequence>MQYFEVELGLAYHLTLSRLPPNLTSRLTRSPSHLSTRHQHRGAMRPPIASPTQCLLQCRVNRPTRPYFTTILTRRFLSISPVSRHASLADFRDYNVTVPVGSSGEITLNVLQPFTADTPSKARNNVILYLPPGPLFRTTNTPPPAVAGPARSNQSTLSPQHILATATSATIVTINYRLGDIHSPNNEQQQQPKKTCFQYPAPVHDTLAGFDWVLKNANPHRICVFGSRIGGSLAVMLALTEPRSIAAIAAMEPTVDWVGLDDYCRTEAVVVEEDDVDDDDDDDDDDGSEAADGTAVAENTAQNHRRGRKRKIAPPDLVPLLEARRKFFPNPNSYFDSFASPVLFLRSPGKECPPVFPAYLTGPEYPVPVLTQSPPLETQTDIPARLIQELDIDFDPDEEIEPEPRGVGDNSVIHARPIRRRRALSRWPPYGLDYASADGLWGGSRSGVRREEIELPQVRILVQNNNHTPTTAAAGCSADAFLAFSVVEKLNLHSDEKHDNNNNDAHPATQDKINHTTSSYILPHRRGKLGEAIKASGDTVLAHQAAEMVYLMQNACFWGREKGYAEDRVRLVRVPGGYPVDGSAVAVVAEDSANGEEVRGVDDLVVGDEAGKWFREVLS</sequence>
<evidence type="ECO:0000313" key="3">
    <source>
        <dbReference type="Proteomes" id="UP000224634"/>
    </source>
</evidence>
<feature type="region of interest" description="Disordered" evidence="1">
    <location>
        <begin position="271"/>
        <end position="312"/>
    </location>
</feature>
<dbReference type="STRING" id="1447883.A0A2B7YDJ0"/>
<feature type="compositionally biased region" description="Basic residues" evidence="1">
    <location>
        <begin position="303"/>
        <end position="312"/>
    </location>
</feature>
<comment type="caution">
    <text evidence="2">The sequence shown here is derived from an EMBL/GenBank/DDBJ whole genome shotgun (WGS) entry which is preliminary data.</text>
</comment>
<dbReference type="EMBL" id="PDNA01000050">
    <property type="protein sequence ID" value="PGH19260.1"/>
    <property type="molecule type" value="Genomic_DNA"/>
</dbReference>
<evidence type="ECO:0000313" key="2">
    <source>
        <dbReference type="EMBL" id="PGH19260.1"/>
    </source>
</evidence>
<dbReference type="SUPFAM" id="SSF53474">
    <property type="entry name" value="alpha/beta-Hydrolases"/>
    <property type="match status" value="1"/>
</dbReference>
<dbReference type="AlphaFoldDB" id="A0A2B7YDJ0"/>
<dbReference type="OrthoDB" id="5396420at2759"/>
<dbReference type="Proteomes" id="UP000224634">
    <property type="component" value="Unassembled WGS sequence"/>
</dbReference>
<organism evidence="2 3">
    <name type="scientific">Polytolypa hystricis (strain UAMH7299)</name>
    <dbReference type="NCBI Taxonomy" id="1447883"/>
    <lineage>
        <taxon>Eukaryota</taxon>
        <taxon>Fungi</taxon>
        <taxon>Dikarya</taxon>
        <taxon>Ascomycota</taxon>
        <taxon>Pezizomycotina</taxon>
        <taxon>Eurotiomycetes</taxon>
        <taxon>Eurotiomycetidae</taxon>
        <taxon>Onygenales</taxon>
        <taxon>Onygenales incertae sedis</taxon>
        <taxon>Polytolypa</taxon>
    </lineage>
</organism>
<proteinExistence type="predicted"/>
<feature type="region of interest" description="Disordered" evidence="1">
    <location>
        <begin position="25"/>
        <end position="46"/>
    </location>
</feature>
<keyword evidence="3" id="KW-1185">Reference proteome</keyword>
<dbReference type="InterPro" id="IPR029058">
    <property type="entry name" value="AB_hydrolase_fold"/>
</dbReference>
<dbReference type="Gene3D" id="3.40.50.1820">
    <property type="entry name" value="alpha/beta hydrolase"/>
    <property type="match status" value="1"/>
</dbReference>
<accession>A0A2B7YDJ0</accession>
<gene>
    <name evidence="2" type="ORF">AJ80_04125</name>
</gene>
<protein>
    <submittedName>
        <fullName evidence="2">Uncharacterized protein</fullName>
    </submittedName>
</protein>
<feature type="compositionally biased region" description="Polar residues" evidence="1">
    <location>
        <begin position="25"/>
        <end position="34"/>
    </location>
</feature>
<evidence type="ECO:0000256" key="1">
    <source>
        <dbReference type="SAM" id="MobiDB-lite"/>
    </source>
</evidence>
<name>A0A2B7YDJ0_POLH7</name>
<feature type="region of interest" description="Disordered" evidence="1">
    <location>
        <begin position="495"/>
        <end position="515"/>
    </location>
</feature>
<reference evidence="2 3" key="1">
    <citation type="submission" date="2017-10" db="EMBL/GenBank/DDBJ databases">
        <title>Comparative genomics in systemic dimorphic fungi from Ajellomycetaceae.</title>
        <authorList>
            <person name="Munoz J.F."/>
            <person name="Mcewen J.G."/>
            <person name="Clay O.K."/>
            <person name="Cuomo C.A."/>
        </authorList>
    </citation>
    <scope>NUCLEOTIDE SEQUENCE [LARGE SCALE GENOMIC DNA]</scope>
    <source>
        <strain evidence="2 3">UAMH7299</strain>
    </source>
</reference>